<dbReference type="PROSITE" id="PS50189">
    <property type="entry name" value="NTR"/>
    <property type="match status" value="1"/>
</dbReference>
<dbReference type="InterPro" id="IPR001820">
    <property type="entry name" value="TIMP"/>
</dbReference>
<feature type="disulfide bond" evidence="11">
    <location>
        <begin position="37"/>
        <end position="136"/>
    </location>
</feature>
<dbReference type="Proteomes" id="UP000472262">
    <property type="component" value="Unassembled WGS sequence"/>
</dbReference>
<accession>A0A672Q626</accession>
<keyword evidence="7 10" id="KW-0862">Zinc</keyword>
<reference evidence="14" key="2">
    <citation type="submission" date="2025-09" db="UniProtKB">
        <authorList>
            <consortium name="Ensembl"/>
        </authorList>
    </citation>
    <scope>IDENTIFICATION</scope>
</reference>
<dbReference type="InParanoid" id="A0A672Q626"/>
<comment type="similarity">
    <text evidence="2">Belongs to the protease inhibitor I35 (TIMP) family.</text>
</comment>
<dbReference type="InterPro" id="IPR008993">
    <property type="entry name" value="TIMP-like_OB-fold"/>
</dbReference>
<keyword evidence="3" id="KW-0964">Secreted</keyword>
<evidence type="ECO:0000256" key="11">
    <source>
        <dbReference type="PIRSR" id="PIRSR601820-3"/>
    </source>
</evidence>
<name>A0A672Q626_SINGR</name>
<feature type="disulfide bond" evidence="11">
    <location>
        <begin position="25"/>
        <end position="87"/>
    </location>
</feature>
<feature type="chain" id="PRO_5025363994" evidence="12">
    <location>
        <begin position="25"/>
        <end position="196"/>
    </location>
</feature>
<feature type="disulfide bond" evidence="11">
    <location>
        <begin position="143"/>
        <end position="148"/>
    </location>
</feature>
<evidence type="ECO:0000256" key="8">
    <source>
        <dbReference type="ARBA" id="ARBA00023157"/>
    </source>
</evidence>
<protein>
    <submittedName>
        <fullName evidence="14">TIMP metallopeptidase inhibitor 4</fullName>
    </submittedName>
</protein>
<dbReference type="InterPro" id="IPR001134">
    <property type="entry name" value="Netrin_domain"/>
</dbReference>
<dbReference type="GO" id="GO:0005615">
    <property type="term" value="C:extracellular space"/>
    <property type="evidence" value="ECO:0007669"/>
    <property type="project" value="TreeGrafter"/>
</dbReference>
<evidence type="ECO:0000256" key="5">
    <source>
        <dbReference type="ARBA" id="ARBA00022690"/>
    </source>
</evidence>
<dbReference type="Pfam" id="PF00965">
    <property type="entry name" value="TIMP"/>
    <property type="match status" value="1"/>
</dbReference>
<dbReference type="PROSITE" id="PS00288">
    <property type="entry name" value="TIMP"/>
    <property type="match status" value="1"/>
</dbReference>
<dbReference type="GO" id="GO:0031012">
    <property type="term" value="C:extracellular matrix"/>
    <property type="evidence" value="ECO:0007669"/>
    <property type="project" value="TreeGrafter"/>
</dbReference>
<keyword evidence="5" id="KW-0646">Protease inhibitor</keyword>
<organism evidence="14 15">
    <name type="scientific">Sinocyclocheilus grahami</name>
    <name type="common">Dianchi golden-line fish</name>
    <name type="synonym">Barbus grahami</name>
    <dbReference type="NCBI Taxonomy" id="75366"/>
    <lineage>
        <taxon>Eukaryota</taxon>
        <taxon>Metazoa</taxon>
        <taxon>Chordata</taxon>
        <taxon>Craniata</taxon>
        <taxon>Vertebrata</taxon>
        <taxon>Euteleostomi</taxon>
        <taxon>Actinopterygii</taxon>
        <taxon>Neopterygii</taxon>
        <taxon>Teleostei</taxon>
        <taxon>Ostariophysi</taxon>
        <taxon>Cypriniformes</taxon>
        <taxon>Cyprinidae</taxon>
        <taxon>Cyprininae</taxon>
        <taxon>Sinocyclocheilus</taxon>
    </lineage>
</organism>
<evidence type="ECO:0000256" key="7">
    <source>
        <dbReference type="ARBA" id="ARBA00022833"/>
    </source>
</evidence>
<dbReference type="AlphaFoldDB" id="A0A672Q626"/>
<evidence type="ECO:0000256" key="4">
    <source>
        <dbReference type="ARBA" id="ARBA00022608"/>
    </source>
</evidence>
<evidence type="ECO:0000256" key="2">
    <source>
        <dbReference type="ARBA" id="ARBA00011027"/>
    </source>
</evidence>
<keyword evidence="8 11" id="KW-1015">Disulfide bond</keyword>
<evidence type="ECO:0000256" key="10">
    <source>
        <dbReference type="PIRSR" id="PIRSR601820-1"/>
    </source>
</evidence>
<evidence type="ECO:0000256" key="12">
    <source>
        <dbReference type="SAM" id="SignalP"/>
    </source>
</evidence>
<dbReference type="SUPFAM" id="SSF50242">
    <property type="entry name" value="TIMP-like"/>
    <property type="match status" value="1"/>
</dbReference>
<reference evidence="14" key="1">
    <citation type="submission" date="2025-08" db="UniProtKB">
        <authorList>
            <consortium name="Ensembl"/>
        </authorList>
    </citation>
    <scope>IDENTIFICATION</scope>
</reference>
<feature type="disulfide bond" evidence="11">
    <location>
        <begin position="27"/>
        <end position="112"/>
    </location>
</feature>
<keyword evidence="15" id="KW-1185">Reference proteome</keyword>
<evidence type="ECO:0000313" key="15">
    <source>
        <dbReference type="Proteomes" id="UP000472262"/>
    </source>
</evidence>
<dbReference type="GO" id="GO:0051045">
    <property type="term" value="P:negative regulation of membrane protein ectodomain proteolysis"/>
    <property type="evidence" value="ECO:0007669"/>
    <property type="project" value="TreeGrafter"/>
</dbReference>
<dbReference type="GO" id="GO:0002020">
    <property type="term" value="F:protease binding"/>
    <property type="evidence" value="ECO:0007669"/>
    <property type="project" value="TreeGrafter"/>
</dbReference>
<sequence length="196" mass="21642">MSAAVTLGLLIFLSAVLNEQVAEGCKCLPRHPQQVFCESDVVIRAKIIGSVTSTHPDLVAFNIKVITKYKPSNKKDIRVIYSTKTSCGGVLNNGEYLLSGSLMDGVIVFGLCDFMWPWDQLSSVQKGNLNMYRRGCVCEIASCTGASCLTKKLQRKCLIGVNSLGLVYEEALQSVCLPCRDGFCRWRKMIGNYKRS</sequence>
<keyword evidence="4" id="KW-0483">Metalloprotease inhibitor</keyword>
<dbReference type="Gene3D" id="2.40.50.120">
    <property type="match status" value="1"/>
</dbReference>
<dbReference type="InterPro" id="IPR030490">
    <property type="entry name" value="TIMP_CS"/>
</dbReference>
<evidence type="ECO:0000259" key="13">
    <source>
        <dbReference type="PROSITE" id="PS50189"/>
    </source>
</evidence>
<feature type="binding site" evidence="10">
    <location>
        <position position="25"/>
    </location>
    <ligand>
        <name>Zn(2+)</name>
        <dbReference type="ChEBI" id="CHEBI:29105"/>
        <note>ligand shared with metalloproteinase partner</note>
    </ligand>
</feature>
<dbReference type="OMA" id="CVCEIAS"/>
<comment type="subcellular location">
    <subcellularLocation>
        <location evidence="1">Secreted</location>
    </subcellularLocation>
</comment>
<feature type="disulfide bond" evidence="11">
    <location>
        <begin position="157"/>
        <end position="176"/>
    </location>
</feature>
<keyword evidence="9" id="KW-0481">Metalloenzyme inhibitor</keyword>
<dbReference type="GO" id="GO:0046872">
    <property type="term" value="F:metal ion binding"/>
    <property type="evidence" value="ECO:0007669"/>
    <property type="project" value="UniProtKB-KW"/>
</dbReference>
<dbReference type="InterPro" id="IPR027465">
    <property type="entry name" value="TIMP_C"/>
</dbReference>
<keyword evidence="6 10" id="KW-0479">Metal-binding</keyword>
<dbReference type="PANTHER" id="PTHR11844:SF25">
    <property type="entry name" value="NTR DOMAIN-CONTAINING PROTEIN"/>
    <property type="match status" value="1"/>
</dbReference>
<keyword evidence="12" id="KW-0732">Signal</keyword>
<feature type="disulfide bond" evidence="11">
    <location>
        <begin position="138"/>
        <end position="184"/>
    </location>
</feature>
<proteinExistence type="inferred from homology"/>
<evidence type="ECO:0000256" key="1">
    <source>
        <dbReference type="ARBA" id="ARBA00004613"/>
    </source>
</evidence>
<evidence type="ECO:0000256" key="9">
    <source>
        <dbReference type="ARBA" id="ARBA00023215"/>
    </source>
</evidence>
<evidence type="ECO:0000256" key="6">
    <source>
        <dbReference type="ARBA" id="ARBA00022723"/>
    </source>
</evidence>
<feature type="signal peptide" evidence="12">
    <location>
        <begin position="1"/>
        <end position="24"/>
    </location>
</feature>
<dbReference type="GO" id="GO:0008191">
    <property type="term" value="F:metalloendopeptidase inhibitor activity"/>
    <property type="evidence" value="ECO:0007669"/>
    <property type="project" value="InterPro"/>
</dbReference>
<gene>
    <name evidence="14" type="primary">LOC107564284</name>
</gene>
<evidence type="ECO:0000256" key="3">
    <source>
        <dbReference type="ARBA" id="ARBA00022525"/>
    </source>
</evidence>
<dbReference type="SMART" id="SM00206">
    <property type="entry name" value="NTR"/>
    <property type="match status" value="1"/>
</dbReference>
<dbReference type="PANTHER" id="PTHR11844">
    <property type="entry name" value="METALLOPROTEASE INHIBITOR"/>
    <property type="match status" value="1"/>
</dbReference>
<evidence type="ECO:0000313" key="14">
    <source>
        <dbReference type="Ensembl" id="ENSSGRP00000071754.1"/>
    </source>
</evidence>
<dbReference type="Ensembl" id="ENSSGRT00000076426.1">
    <property type="protein sequence ID" value="ENSSGRP00000071754.1"/>
    <property type="gene ID" value="ENSSGRG00000036637.1"/>
</dbReference>
<feature type="domain" description="NTR" evidence="13">
    <location>
        <begin position="25"/>
        <end position="136"/>
    </location>
</feature>
<dbReference type="Gene3D" id="3.90.370.10">
    <property type="entry name" value="Tissue inhibitor of metalloproteinase-1. Chain B, domain 1"/>
    <property type="match status" value="1"/>
</dbReference>